<organism evidence="4 5">
    <name type="scientific">Stagnihabitans tardus</name>
    <dbReference type="NCBI Taxonomy" id="2699202"/>
    <lineage>
        <taxon>Bacteria</taxon>
        <taxon>Pseudomonadati</taxon>
        <taxon>Pseudomonadota</taxon>
        <taxon>Alphaproteobacteria</taxon>
        <taxon>Rhodobacterales</taxon>
        <taxon>Paracoccaceae</taxon>
        <taxon>Stagnihabitans</taxon>
    </lineage>
</organism>
<keyword evidence="2" id="KW-0964">Secreted</keyword>
<dbReference type="InterPro" id="IPR050557">
    <property type="entry name" value="RTX_toxin/Mannuronan_C5-epim"/>
</dbReference>
<evidence type="ECO:0000259" key="3">
    <source>
        <dbReference type="Pfam" id="PF13403"/>
    </source>
</evidence>
<accession>A0AAE5BTC6</accession>
<evidence type="ECO:0000313" key="5">
    <source>
        <dbReference type="Proteomes" id="UP001193501"/>
    </source>
</evidence>
<feature type="domain" description="Hedgehog/Intein (Hint)" evidence="3">
    <location>
        <begin position="254"/>
        <end position="390"/>
    </location>
</feature>
<dbReference type="InterPro" id="IPR011049">
    <property type="entry name" value="Serralysin-like_metalloprot_C"/>
</dbReference>
<dbReference type="InterPro" id="IPR028992">
    <property type="entry name" value="Hedgehog/Intein_dom"/>
</dbReference>
<protein>
    <recommendedName>
        <fullName evidence="3">Hedgehog/Intein (Hint) domain-containing protein</fullName>
    </recommendedName>
</protein>
<dbReference type="PANTHER" id="PTHR38340">
    <property type="entry name" value="S-LAYER PROTEIN"/>
    <property type="match status" value="1"/>
</dbReference>
<dbReference type="Proteomes" id="UP001193501">
    <property type="component" value="Unassembled WGS sequence"/>
</dbReference>
<dbReference type="RefSeq" id="WP_168773344.1">
    <property type="nucleotide sequence ID" value="NZ_JAABNR010000002.1"/>
</dbReference>
<comment type="subcellular location">
    <subcellularLocation>
        <location evidence="1">Secreted</location>
    </subcellularLocation>
</comment>
<dbReference type="Pfam" id="PF00353">
    <property type="entry name" value="HemolysinCabind"/>
    <property type="match status" value="4"/>
</dbReference>
<dbReference type="AlphaFoldDB" id="A0AAE5BTC6"/>
<dbReference type="GO" id="GO:0005576">
    <property type="term" value="C:extracellular region"/>
    <property type="evidence" value="ECO:0007669"/>
    <property type="project" value="UniProtKB-SubCell"/>
</dbReference>
<dbReference type="PRINTS" id="PR00313">
    <property type="entry name" value="CABNDNGRPT"/>
</dbReference>
<keyword evidence="5" id="KW-1185">Reference proteome</keyword>
<evidence type="ECO:0000256" key="2">
    <source>
        <dbReference type="ARBA" id="ARBA00022525"/>
    </source>
</evidence>
<dbReference type="PROSITE" id="PS00330">
    <property type="entry name" value="HEMOLYSIN_CALCIUM"/>
    <property type="match status" value="2"/>
</dbReference>
<gene>
    <name evidence="4" type="ORF">GV832_03035</name>
</gene>
<evidence type="ECO:0000313" key="4">
    <source>
        <dbReference type="EMBL" id="NBZ86541.1"/>
    </source>
</evidence>
<dbReference type="Gene3D" id="2.150.10.10">
    <property type="entry name" value="Serralysin-like metalloprotease, C-terminal"/>
    <property type="match status" value="3"/>
</dbReference>
<dbReference type="InterPro" id="IPR001343">
    <property type="entry name" value="Hemolysn_Ca-bd"/>
</dbReference>
<name>A0AAE5BTC6_9RHOB</name>
<dbReference type="SUPFAM" id="SSF51120">
    <property type="entry name" value="beta-Roll"/>
    <property type="match status" value="1"/>
</dbReference>
<dbReference type="SUPFAM" id="SSF51294">
    <property type="entry name" value="Hedgehog/intein (Hint) domain"/>
    <property type="match status" value="1"/>
</dbReference>
<comment type="caution">
    <text evidence="4">The sequence shown here is derived from an EMBL/GenBank/DDBJ whole genome shotgun (WGS) entry which is preliminary data.</text>
</comment>
<proteinExistence type="predicted"/>
<dbReference type="PANTHER" id="PTHR38340:SF1">
    <property type="entry name" value="S-LAYER PROTEIN"/>
    <property type="match status" value="1"/>
</dbReference>
<evidence type="ECO:0000256" key="1">
    <source>
        <dbReference type="ARBA" id="ARBA00004613"/>
    </source>
</evidence>
<dbReference type="InterPro" id="IPR036844">
    <property type="entry name" value="Hint_dom_sf"/>
</dbReference>
<dbReference type="InterPro" id="IPR018511">
    <property type="entry name" value="Hemolysin-typ_Ca-bd_CS"/>
</dbReference>
<dbReference type="Pfam" id="PF13403">
    <property type="entry name" value="Hint_2"/>
    <property type="match status" value="1"/>
</dbReference>
<dbReference type="EMBL" id="JAABNR010000002">
    <property type="protein sequence ID" value="NBZ86541.1"/>
    <property type="molecule type" value="Genomic_DNA"/>
</dbReference>
<sequence length="443" mass="45565">MATIDGGAGDDSLAGTSGSDTLTALAGNDTVLAGAGSDSLWGGAGNDLLYGGDGSDTLMGEAGDDSLDGGADNDSIVAGLGDDRVQAGLGEDTLYGDEGADSLQADAGNDLVFAGAGNDSLYGGADDDTLYGGTNDDLALGGDGNDLIYGQEDNDTVGGGAGDDRLYGGQGADVFVTGAGAGVEVIEDYTPGDGDLIAIDYPGITSFSQLQPLMSDDGAYGTLITFPDGGVTQIRWTAPIHLSSANFVFGAGPVCFLGGTKIDTDRGPRPVQELAPGDLVLTRDHGLLPLLHLCRATWRFRPGPHRMKPIRLAPGALDSGLPACELIVSPQHRIAWPPLEPRALVPARHLLGLEGVSQRPGCLRARYFHLLLPCHALVRANGAWAESLLVTEAGPRIPFLPRGLAPVPMAPALPLVRATWQAEAPPLGLPPEPRLVQDDRAPA</sequence>
<dbReference type="GO" id="GO:0005509">
    <property type="term" value="F:calcium ion binding"/>
    <property type="evidence" value="ECO:0007669"/>
    <property type="project" value="InterPro"/>
</dbReference>
<reference evidence="4" key="1">
    <citation type="submission" date="2020-01" db="EMBL/GenBank/DDBJ databases">
        <authorList>
            <person name="Chen W.-M."/>
        </authorList>
    </citation>
    <scope>NUCLEOTIDE SEQUENCE</scope>
    <source>
        <strain evidence="4">CYK-10</strain>
    </source>
</reference>